<evidence type="ECO:0000313" key="4">
    <source>
        <dbReference type="Proteomes" id="UP000452235"/>
    </source>
</evidence>
<dbReference type="PANTHER" id="PTHR24123:SF33">
    <property type="entry name" value="PROTEIN HOS4"/>
    <property type="match status" value="1"/>
</dbReference>
<keyword evidence="1" id="KW-0677">Repeat</keyword>
<organism evidence="3 4">
    <name type="scientific">Aspergillus terreus</name>
    <dbReference type="NCBI Taxonomy" id="33178"/>
    <lineage>
        <taxon>Eukaryota</taxon>
        <taxon>Fungi</taxon>
        <taxon>Dikarya</taxon>
        <taxon>Ascomycota</taxon>
        <taxon>Pezizomycotina</taxon>
        <taxon>Eurotiomycetes</taxon>
        <taxon>Eurotiomycetidae</taxon>
        <taxon>Eurotiales</taxon>
        <taxon>Aspergillaceae</taxon>
        <taxon>Aspergillus</taxon>
        <taxon>Aspergillus subgen. Circumdati</taxon>
    </lineage>
</organism>
<keyword evidence="2" id="KW-0040">ANK repeat</keyword>
<comment type="caution">
    <text evidence="3">The sequence shown here is derived from an EMBL/GenBank/DDBJ whole genome shotgun (WGS) entry which is preliminary data.</text>
</comment>
<dbReference type="OrthoDB" id="4772757at2759"/>
<dbReference type="Proteomes" id="UP000452235">
    <property type="component" value="Unassembled WGS sequence"/>
</dbReference>
<dbReference type="VEuPathDB" id="FungiDB:ATEG_07549"/>
<dbReference type="Gene3D" id="1.25.40.20">
    <property type="entry name" value="Ankyrin repeat-containing domain"/>
    <property type="match status" value="4"/>
</dbReference>
<dbReference type="PROSITE" id="PS50088">
    <property type="entry name" value="ANK_REPEAT"/>
    <property type="match status" value="11"/>
</dbReference>
<keyword evidence="4" id="KW-1185">Reference proteome</keyword>
<gene>
    <name evidence="3" type="ORF">ATEIFO6365_0009014800</name>
</gene>
<dbReference type="SMART" id="SM00248">
    <property type="entry name" value="ANK"/>
    <property type="match status" value="13"/>
</dbReference>
<evidence type="ECO:0000313" key="3">
    <source>
        <dbReference type="EMBL" id="GFF18785.1"/>
    </source>
</evidence>
<protein>
    <submittedName>
        <fullName evidence="3">Uncharacterized protein</fullName>
    </submittedName>
</protein>
<dbReference type="PRINTS" id="PR01415">
    <property type="entry name" value="ANKYRIN"/>
</dbReference>
<evidence type="ECO:0000256" key="2">
    <source>
        <dbReference type="ARBA" id="ARBA00023043"/>
    </source>
</evidence>
<reference evidence="3 4" key="1">
    <citation type="submission" date="2020-01" db="EMBL/GenBank/DDBJ databases">
        <title>Aspergillus terreus IFO 6365 whole genome shotgun sequence.</title>
        <authorList>
            <person name="Kanamasa S."/>
            <person name="Takahashi H."/>
        </authorList>
    </citation>
    <scope>NUCLEOTIDE SEQUENCE [LARGE SCALE GENOMIC DNA]</scope>
    <source>
        <strain evidence="3 4">IFO 6365</strain>
    </source>
</reference>
<name>A0A5M3Z7M6_ASPTE</name>
<dbReference type="EMBL" id="BLJY01000009">
    <property type="protein sequence ID" value="GFF18785.1"/>
    <property type="molecule type" value="Genomic_DNA"/>
</dbReference>
<dbReference type="Pfam" id="PF00023">
    <property type="entry name" value="Ank"/>
    <property type="match status" value="1"/>
</dbReference>
<dbReference type="Pfam" id="PF12796">
    <property type="entry name" value="Ank_2"/>
    <property type="match status" value="4"/>
</dbReference>
<accession>A0A5M3Z7M6</accession>
<sequence length="659" mass="72855">MALIELPTELLLGVWQCLEEEHDMNRFVQTCQRFYKNFNGPLYRHNVVSSGQAIPWAAENGRHETLQKLLDQGAGQIIEYDEWPLFTAAEHGQAVIVEMLFKAGNTPHMKDERGTTALFHAAKGGHTEVINLLLEKGAEINAQNNSEDSALRWATKYDRPDAVALLLEKGADPDRIEDDYTHLIYAAKDGSAEVVRVLLKWTKDINTKDPRYQETALMWAAENGRKRVVDILLDAGADIHAADNSGMTALSYAVKKGHRYVVAALLRKGADPEAPVTRRQTCLARAAEEGHLEIVRLLLAHGAAPDAKSGYSDRRPLSFAVENGHKAIVRCLLGTDQVDIDARDREGLTALSWAAAKGDFNAVTTLLERGARPDNVDGEGRTPLAWATTNGHSRVARHLLKQPGVDPNTTDSNHESILRIAVKQEATALVRDLLKHGADPTICDEMGRTPLSVAAERGYTKTVLVLLDDGTPRRTWSGRAHAIPDGAECPCPSGRFIRAGRGRAIDTPDKFGRTPLFFATLHAHEDIVRALLSRGSSAIETPTAAGRTPLSVAAEHKDAAIEAKQFYRLQYIWQWFRYPSEANVDAARMAEAGKLPIEPDADDYPWCDHCRLSFFPWDTMFHCDCNGDNYDLCAECLGGGIKCLDETHVPSEREIGWRT</sequence>
<proteinExistence type="predicted"/>
<dbReference type="PANTHER" id="PTHR24123">
    <property type="entry name" value="ANKYRIN REPEAT-CONTAINING"/>
    <property type="match status" value="1"/>
</dbReference>
<dbReference type="PROSITE" id="PS50297">
    <property type="entry name" value="ANK_REP_REGION"/>
    <property type="match status" value="8"/>
</dbReference>
<evidence type="ECO:0000256" key="1">
    <source>
        <dbReference type="ARBA" id="ARBA00022737"/>
    </source>
</evidence>
<dbReference type="InterPro" id="IPR051165">
    <property type="entry name" value="Multifunctional_ANK_Repeat"/>
</dbReference>
<dbReference type="AlphaFoldDB" id="A0A5M3Z7M6"/>
<dbReference type="InterPro" id="IPR002110">
    <property type="entry name" value="Ankyrin_rpt"/>
</dbReference>
<dbReference type="SUPFAM" id="SSF48403">
    <property type="entry name" value="Ankyrin repeat"/>
    <property type="match status" value="2"/>
</dbReference>
<dbReference type="InterPro" id="IPR036770">
    <property type="entry name" value="Ankyrin_rpt-contain_sf"/>
</dbReference>